<dbReference type="Proteomes" id="UP001596287">
    <property type="component" value="Unassembled WGS sequence"/>
</dbReference>
<protein>
    <recommendedName>
        <fullName evidence="3">Addiction module protein</fullName>
    </recommendedName>
</protein>
<reference evidence="2" key="1">
    <citation type="journal article" date="2019" name="Int. J. Syst. Evol. Microbiol.">
        <title>The Global Catalogue of Microorganisms (GCM) 10K type strain sequencing project: providing services to taxonomists for standard genome sequencing and annotation.</title>
        <authorList>
            <consortium name="The Broad Institute Genomics Platform"/>
            <consortium name="The Broad Institute Genome Sequencing Center for Infectious Disease"/>
            <person name="Wu L."/>
            <person name="Ma J."/>
        </authorList>
    </citation>
    <scope>NUCLEOTIDE SEQUENCE [LARGE SCALE GENOMIC DNA]</scope>
    <source>
        <strain evidence="2">CCUG 49679</strain>
    </source>
</reference>
<sequence length="70" mass="8752">MDTRYRKNELMEWLSKLEEPEVWYQISKIKEESESEEKPEFDFDKEFENGYTLEEAKAESIRRIREWWGK</sequence>
<evidence type="ECO:0000313" key="1">
    <source>
        <dbReference type="EMBL" id="MFC6097037.1"/>
    </source>
</evidence>
<evidence type="ECO:0008006" key="3">
    <source>
        <dbReference type="Google" id="ProtNLM"/>
    </source>
</evidence>
<dbReference type="RefSeq" id="WP_379791916.1">
    <property type="nucleotide sequence ID" value="NZ_JBHSQB010000007.1"/>
</dbReference>
<dbReference type="EMBL" id="JBHSQB010000007">
    <property type="protein sequence ID" value="MFC6097037.1"/>
    <property type="molecule type" value="Genomic_DNA"/>
</dbReference>
<gene>
    <name evidence="1" type="ORF">ACFPVY_10315</name>
</gene>
<comment type="caution">
    <text evidence="1">The sequence shown here is derived from an EMBL/GenBank/DDBJ whole genome shotgun (WGS) entry which is preliminary data.</text>
</comment>
<accession>A0ABW1PQF7</accession>
<keyword evidence="2" id="KW-1185">Reference proteome</keyword>
<name>A0ABW1PQF7_9FLAO</name>
<organism evidence="1 2">
    <name type="scientific">Flavobacterium qiangtangense</name>
    <dbReference type="NCBI Taxonomy" id="1442595"/>
    <lineage>
        <taxon>Bacteria</taxon>
        <taxon>Pseudomonadati</taxon>
        <taxon>Bacteroidota</taxon>
        <taxon>Flavobacteriia</taxon>
        <taxon>Flavobacteriales</taxon>
        <taxon>Flavobacteriaceae</taxon>
        <taxon>Flavobacterium</taxon>
    </lineage>
</organism>
<evidence type="ECO:0000313" key="2">
    <source>
        <dbReference type="Proteomes" id="UP001596287"/>
    </source>
</evidence>
<proteinExistence type="predicted"/>